<evidence type="ECO:0000313" key="12">
    <source>
        <dbReference type="Proteomes" id="UP001299220"/>
    </source>
</evidence>
<evidence type="ECO:0000256" key="7">
    <source>
        <dbReference type="ARBA" id="ARBA00022989"/>
    </source>
</evidence>
<keyword evidence="6 9" id="KW-0812">Transmembrane</keyword>
<feature type="transmembrane region" description="Helical" evidence="9">
    <location>
        <begin position="232"/>
        <end position="252"/>
    </location>
</feature>
<organism evidence="11 12">
    <name type="scientific">Anaeromassilibacillus senegalensis</name>
    <dbReference type="NCBI Taxonomy" id="1673717"/>
    <lineage>
        <taxon>Bacteria</taxon>
        <taxon>Bacillati</taxon>
        <taxon>Bacillota</taxon>
        <taxon>Clostridia</taxon>
        <taxon>Eubacteriales</taxon>
        <taxon>Acutalibacteraceae</taxon>
        <taxon>Anaeromassilibacillus</taxon>
    </lineage>
</organism>
<comment type="similarity">
    <text evidence="2 9">Belongs to the ABC-2 integral membrane protein family.</text>
</comment>
<dbReference type="InterPro" id="IPR047817">
    <property type="entry name" value="ABC2_TM_bact-type"/>
</dbReference>
<keyword evidence="3 9" id="KW-0813">Transport</keyword>
<feature type="transmembrane region" description="Helical" evidence="9">
    <location>
        <begin position="144"/>
        <end position="163"/>
    </location>
</feature>
<feature type="transmembrane region" description="Helical" evidence="9">
    <location>
        <begin position="175"/>
        <end position="194"/>
    </location>
</feature>
<dbReference type="PANTHER" id="PTHR30413:SF8">
    <property type="entry name" value="TRANSPORT PERMEASE PROTEIN"/>
    <property type="match status" value="1"/>
</dbReference>
<evidence type="ECO:0000256" key="9">
    <source>
        <dbReference type="RuleBase" id="RU361157"/>
    </source>
</evidence>
<dbReference type="Proteomes" id="UP001299220">
    <property type="component" value="Unassembled WGS sequence"/>
</dbReference>
<keyword evidence="4 9" id="KW-1003">Cell membrane</keyword>
<keyword evidence="8 9" id="KW-0472">Membrane</keyword>
<gene>
    <name evidence="11" type="ORF">JQM67_11255</name>
</gene>
<accession>A0ABS9CQD0</accession>
<sequence length="262" mass="30355">MKVLKDRVNRLWCYRDLLKHLVMKDLKLKYRRSVLGYLWSVLNPLLIMIVISIVFSSMFKRSIENYPLYLFTGQMLFNYMNQSTHTALSAINANGALIKKAYVPKYIFVFAKITSGMVDLVFSLGALIIVMVFTGAGFSFTNLLFPVVLVQLYVFCLGLGLFLAQANVFFRDVTYIYNAVTTAWMYLTPIFYPLESLPDQVRWFIEHLNPMYFYVGQFRDIIYYQQLPSSGLILAGCISALVMLAIGIHTFVKRQHRFILYI</sequence>
<dbReference type="InterPro" id="IPR013525">
    <property type="entry name" value="ABC2_TM"/>
</dbReference>
<feature type="transmembrane region" description="Helical" evidence="9">
    <location>
        <begin position="118"/>
        <end position="138"/>
    </location>
</feature>
<proteinExistence type="inferred from homology"/>
<comment type="subcellular location">
    <subcellularLocation>
        <location evidence="1">Cell inner membrane</location>
        <topology evidence="1">Multi-pass membrane protein</topology>
    </subcellularLocation>
    <subcellularLocation>
        <location evidence="9">Cell membrane</location>
        <topology evidence="9">Multi-pass membrane protein</topology>
    </subcellularLocation>
</comment>
<evidence type="ECO:0000256" key="3">
    <source>
        <dbReference type="ARBA" id="ARBA00022448"/>
    </source>
</evidence>
<dbReference type="Pfam" id="PF01061">
    <property type="entry name" value="ABC2_membrane"/>
    <property type="match status" value="1"/>
</dbReference>
<name>A0ABS9CQD0_9FIRM</name>
<evidence type="ECO:0000256" key="2">
    <source>
        <dbReference type="ARBA" id="ARBA00007783"/>
    </source>
</evidence>
<dbReference type="InterPro" id="IPR000412">
    <property type="entry name" value="ABC_2_transport"/>
</dbReference>
<protein>
    <recommendedName>
        <fullName evidence="9">Transport permease protein</fullName>
    </recommendedName>
</protein>
<feature type="domain" description="ABC transmembrane type-2" evidence="10">
    <location>
        <begin position="35"/>
        <end position="254"/>
    </location>
</feature>
<evidence type="ECO:0000256" key="1">
    <source>
        <dbReference type="ARBA" id="ARBA00004429"/>
    </source>
</evidence>
<evidence type="ECO:0000256" key="4">
    <source>
        <dbReference type="ARBA" id="ARBA00022475"/>
    </source>
</evidence>
<comment type="caution">
    <text evidence="11">The sequence shown here is derived from an EMBL/GenBank/DDBJ whole genome shotgun (WGS) entry which is preliminary data.</text>
</comment>
<feature type="transmembrane region" description="Helical" evidence="9">
    <location>
        <begin position="34"/>
        <end position="59"/>
    </location>
</feature>
<keyword evidence="7 9" id="KW-1133">Transmembrane helix</keyword>
<keyword evidence="5" id="KW-0997">Cell inner membrane</keyword>
<keyword evidence="12" id="KW-1185">Reference proteome</keyword>
<dbReference type="PROSITE" id="PS51012">
    <property type="entry name" value="ABC_TM2"/>
    <property type="match status" value="1"/>
</dbReference>
<evidence type="ECO:0000256" key="5">
    <source>
        <dbReference type="ARBA" id="ARBA00022519"/>
    </source>
</evidence>
<dbReference type="EMBL" id="JAFBIT010000003">
    <property type="protein sequence ID" value="MCF2653178.1"/>
    <property type="molecule type" value="Genomic_DNA"/>
</dbReference>
<evidence type="ECO:0000256" key="8">
    <source>
        <dbReference type="ARBA" id="ARBA00023136"/>
    </source>
</evidence>
<evidence type="ECO:0000256" key="6">
    <source>
        <dbReference type="ARBA" id="ARBA00022692"/>
    </source>
</evidence>
<evidence type="ECO:0000259" key="10">
    <source>
        <dbReference type="PROSITE" id="PS51012"/>
    </source>
</evidence>
<dbReference type="PIRSF" id="PIRSF006648">
    <property type="entry name" value="DrrB"/>
    <property type="match status" value="1"/>
</dbReference>
<dbReference type="RefSeq" id="WP_268824671.1">
    <property type="nucleotide sequence ID" value="NZ_JAFBIT010000003.1"/>
</dbReference>
<reference evidence="11 12" key="1">
    <citation type="submission" date="2020-12" db="EMBL/GenBank/DDBJ databases">
        <title>Whole genome sequences of gut porcine anaerobes.</title>
        <authorList>
            <person name="Kubasova T."/>
            <person name="Jahodarova E."/>
            <person name="Rychlik I."/>
        </authorList>
    </citation>
    <scope>NUCLEOTIDE SEQUENCE [LARGE SCALE GENOMIC DNA]</scope>
    <source>
        <strain evidence="11 12">An867</strain>
    </source>
</reference>
<evidence type="ECO:0000313" key="11">
    <source>
        <dbReference type="EMBL" id="MCF2653178.1"/>
    </source>
</evidence>
<dbReference type="PANTHER" id="PTHR30413">
    <property type="entry name" value="INNER MEMBRANE TRANSPORT PERMEASE"/>
    <property type="match status" value="1"/>
</dbReference>
<feature type="transmembrane region" description="Helical" evidence="9">
    <location>
        <begin position="79"/>
        <end position="98"/>
    </location>
</feature>